<organism evidence="2">
    <name type="scientific">Neobodo designis</name>
    <name type="common">Flagellated protozoan</name>
    <name type="synonym">Bodo designis</name>
    <dbReference type="NCBI Taxonomy" id="312471"/>
    <lineage>
        <taxon>Eukaryota</taxon>
        <taxon>Discoba</taxon>
        <taxon>Euglenozoa</taxon>
        <taxon>Kinetoplastea</taxon>
        <taxon>Metakinetoplastina</taxon>
        <taxon>Neobodonida</taxon>
        <taxon>Neobodo</taxon>
    </lineage>
</organism>
<gene>
    <name evidence="2" type="ORF">NDES1114_LOCUS16467</name>
</gene>
<dbReference type="EMBL" id="HBGF01024854">
    <property type="protein sequence ID" value="CAD9119294.1"/>
    <property type="molecule type" value="Transcribed_RNA"/>
</dbReference>
<protein>
    <submittedName>
        <fullName evidence="2">Uncharacterized protein</fullName>
    </submittedName>
</protein>
<reference evidence="2" key="1">
    <citation type="submission" date="2021-01" db="EMBL/GenBank/DDBJ databases">
        <authorList>
            <person name="Corre E."/>
            <person name="Pelletier E."/>
            <person name="Niang G."/>
            <person name="Scheremetjew M."/>
            <person name="Finn R."/>
            <person name="Kale V."/>
            <person name="Holt S."/>
            <person name="Cochrane G."/>
            <person name="Meng A."/>
            <person name="Brown T."/>
            <person name="Cohen L."/>
        </authorList>
    </citation>
    <scope>NUCLEOTIDE SEQUENCE</scope>
    <source>
        <strain evidence="2">CCAP 1951/1</strain>
    </source>
</reference>
<evidence type="ECO:0000256" key="1">
    <source>
        <dbReference type="SAM" id="MobiDB-lite"/>
    </source>
</evidence>
<sequence>MPRSSSSSRSFSSVSSSSDGDNVPPEPPAMAPPAPELGTANSSGHDAVRRNSALDFLTELSADCMAHVAPGPLDAETTKVIDETAMSLFEVREAVERATKEHRSETGGSTHGPADDAQRAADVKSLSSQIERARLLQHMATRPAVVGGARRTEVVSSVLPMLRSPDSVRDVVCAAALVQDSATGVPRDAGSAGRTGSEGGDEVPRWALEVAAVVDGGGALPLDALARHIARIVDAARGAARAELSEAELSAINERLTPAAAPTPTTGRGAASRPSLGAGQALSDTDSDDAAAATAIRANARLRAVNLGQPRTLRDYTSGGEHEAHSPEVTGFTPLEAETIIQSFAALHVPPDVSEAAEGRISDAKRILFRVWTEWMRTAVAPDAIVPKGARLVTTPAFATNVVLNRNVINAPQNVTDVHKKLPATWNVTSRLVDVVTCNYEGGGTCYTAFVTDLNGLPLVVCRSPSASIQHAVRYLMDHVWPACGASKGVTTKLLGSAKLFGTDPRIFAPGPTTDAAQTKLLEKLHAPARRLRRQMEEFKIVSAAPPACKEVRDRSLEAIAVFLAAVRPAAPS</sequence>
<dbReference type="AlphaFoldDB" id="A0A7S1Q6Q5"/>
<accession>A0A7S1Q6Q5</accession>
<evidence type="ECO:0000313" key="2">
    <source>
        <dbReference type="EMBL" id="CAD9119294.1"/>
    </source>
</evidence>
<name>A0A7S1Q6Q5_NEODS</name>
<feature type="compositionally biased region" description="Low complexity" evidence="1">
    <location>
        <begin position="255"/>
        <end position="266"/>
    </location>
</feature>
<proteinExistence type="predicted"/>
<feature type="compositionally biased region" description="Basic and acidic residues" evidence="1">
    <location>
        <begin position="113"/>
        <end position="122"/>
    </location>
</feature>
<feature type="compositionally biased region" description="Low complexity" evidence="1">
    <location>
        <begin position="1"/>
        <end position="18"/>
    </location>
</feature>
<feature type="region of interest" description="Disordered" evidence="1">
    <location>
        <begin position="255"/>
        <end position="285"/>
    </location>
</feature>
<feature type="region of interest" description="Disordered" evidence="1">
    <location>
        <begin position="1"/>
        <end position="46"/>
    </location>
</feature>
<feature type="compositionally biased region" description="Pro residues" evidence="1">
    <location>
        <begin position="24"/>
        <end position="35"/>
    </location>
</feature>
<feature type="region of interest" description="Disordered" evidence="1">
    <location>
        <begin position="96"/>
        <end position="124"/>
    </location>
</feature>
<feature type="compositionally biased region" description="Basic and acidic residues" evidence="1">
    <location>
        <begin position="96"/>
        <end position="105"/>
    </location>
</feature>